<feature type="region of interest" description="Disordered" evidence="1">
    <location>
        <begin position="34"/>
        <end position="56"/>
    </location>
</feature>
<evidence type="ECO:0000313" key="2">
    <source>
        <dbReference type="EMBL" id="USR92974.1"/>
    </source>
</evidence>
<keyword evidence="3" id="KW-1185">Reference proteome</keyword>
<evidence type="ECO:0000256" key="1">
    <source>
        <dbReference type="SAM" id="MobiDB-lite"/>
    </source>
</evidence>
<sequence length="180" mass="20465">MTYALQSASVRSPRLTGDRNRVVSLERRLELRRQSSVSASQQPRPRNSVVIPLKGREQLRQPPTSARFLSPLPWLRRSSTLISALLATSTLALYGGTVYSQQQWNSASRELQQLRQQERQLVIATEALRQHVMQLEQDHELDHLVVTSEQTLYITPATTRDRPSADRPSDPPNPNFPLGY</sequence>
<gene>
    <name evidence="2" type="ORF">NEA10_09750</name>
</gene>
<organism evidence="2 3">
    <name type="scientific">Phormidium yuhuli AB48</name>
    <dbReference type="NCBI Taxonomy" id="2940671"/>
    <lineage>
        <taxon>Bacteria</taxon>
        <taxon>Bacillati</taxon>
        <taxon>Cyanobacteriota</taxon>
        <taxon>Cyanophyceae</taxon>
        <taxon>Oscillatoriophycideae</taxon>
        <taxon>Oscillatoriales</taxon>
        <taxon>Oscillatoriaceae</taxon>
        <taxon>Phormidium</taxon>
        <taxon>Phormidium yuhuli</taxon>
    </lineage>
</organism>
<dbReference type="EMBL" id="CP098611">
    <property type="protein sequence ID" value="USR92974.1"/>
    <property type="molecule type" value="Genomic_DNA"/>
</dbReference>
<protein>
    <recommendedName>
        <fullName evidence="4">Cell division protein FtsL</fullName>
    </recommendedName>
</protein>
<evidence type="ECO:0008006" key="4">
    <source>
        <dbReference type="Google" id="ProtNLM"/>
    </source>
</evidence>
<name>A0ABY5AUR6_9CYAN</name>
<accession>A0ABY5AUR6</accession>
<feature type="compositionally biased region" description="Pro residues" evidence="1">
    <location>
        <begin position="170"/>
        <end position="180"/>
    </location>
</feature>
<evidence type="ECO:0000313" key="3">
    <source>
        <dbReference type="Proteomes" id="UP001056708"/>
    </source>
</evidence>
<proteinExistence type="predicted"/>
<feature type="region of interest" description="Disordered" evidence="1">
    <location>
        <begin position="155"/>
        <end position="180"/>
    </location>
</feature>
<dbReference type="Proteomes" id="UP001056708">
    <property type="component" value="Chromosome"/>
</dbReference>
<feature type="compositionally biased region" description="Basic and acidic residues" evidence="1">
    <location>
        <begin position="159"/>
        <end position="169"/>
    </location>
</feature>
<dbReference type="RefSeq" id="WP_252665149.1">
    <property type="nucleotide sequence ID" value="NZ_CP098611.1"/>
</dbReference>
<reference evidence="2" key="1">
    <citation type="submission" date="2022-06" db="EMBL/GenBank/DDBJ databases">
        <title>Genome sequence of Phormidium yuhuli AB48 isolated from an industrial photobioreactor environment.</title>
        <authorList>
            <person name="Qiu Y."/>
            <person name="Noonan A.J.C."/>
            <person name="Dofher K."/>
            <person name="Koch M."/>
            <person name="Kieft B."/>
            <person name="Lin X."/>
            <person name="Ziels R.M."/>
            <person name="Hallam S.J."/>
        </authorList>
    </citation>
    <scope>NUCLEOTIDE SEQUENCE</scope>
    <source>
        <strain evidence="2">AB48</strain>
    </source>
</reference>